<dbReference type="EMBL" id="JANUHA010000005">
    <property type="protein sequence ID" value="MCS0596664.1"/>
    <property type="molecule type" value="Genomic_DNA"/>
</dbReference>
<protein>
    <submittedName>
        <fullName evidence="2">GNAT family N-acetyltransferase</fullName>
    </submittedName>
</protein>
<proteinExistence type="predicted"/>
<dbReference type="InterPro" id="IPR016181">
    <property type="entry name" value="Acyl_CoA_acyltransferase"/>
</dbReference>
<evidence type="ECO:0000259" key="1">
    <source>
        <dbReference type="PROSITE" id="PS51186"/>
    </source>
</evidence>
<dbReference type="Proteomes" id="UP001206572">
    <property type="component" value="Unassembled WGS sequence"/>
</dbReference>
<evidence type="ECO:0000313" key="2">
    <source>
        <dbReference type="EMBL" id="MCS0596664.1"/>
    </source>
</evidence>
<gene>
    <name evidence="2" type="ORF">NX780_09895</name>
</gene>
<evidence type="ECO:0000313" key="3">
    <source>
        <dbReference type="Proteomes" id="UP001206572"/>
    </source>
</evidence>
<comment type="caution">
    <text evidence="2">The sequence shown here is derived from an EMBL/GenBank/DDBJ whole genome shotgun (WGS) entry which is preliminary data.</text>
</comment>
<dbReference type="PROSITE" id="PS51186">
    <property type="entry name" value="GNAT"/>
    <property type="match status" value="1"/>
</dbReference>
<dbReference type="RefSeq" id="WP_258827697.1">
    <property type="nucleotide sequence ID" value="NZ_JANUHA010000005.1"/>
</dbReference>
<reference evidence="2 3" key="1">
    <citation type="submission" date="2022-08" db="EMBL/GenBank/DDBJ databases">
        <title>Reclassification of Massilia species as members of the genera Telluria, Duganella, Pseudoduganella, Mokoshia gen. nov. and Zemynaea gen. nov. using orthogonal and non-orthogonal genome-based approaches.</title>
        <authorList>
            <person name="Bowman J.P."/>
        </authorList>
    </citation>
    <scope>NUCLEOTIDE SEQUENCE [LARGE SCALE GENOMIC DNA]</scope>
    <source>
        <strain evidence="2 3">JCM 31661</strain>
    </source>
</reference>
<feature type="domain" description="N-acetyltransferase" evidence="1">
    <location>
        <begin position="14"/>
        <end position="168"/>
    </location>
</feature>
<dbReference type="PANTHER" id="PTHR43792">
    <property type="entry name" value="GNAT FAMILY, PUTATIVE (AFU_ORTHOLOGUE AFUA_3G00765)-RELATED-RELATED"/>
    <property type="match status" value="1"/>
</dbReference>
<accession>A0ABT2AK96</accession>
<dbReference type="InterPro" id="IPR000182">
    <property type="entry name" value="GNAT_dom"/>
</dbReference>
<name>A0ABT2AK96_9BURK</name>
<dbReference type="Pfam" id="PF13302">
    <property type="entry name" value="Acetyltransf_3"/>
    <property type="match status" value="1"/>
</dbReference>
<dbReference type="Gene3D" id="3.40.630.30">
    <property type="match status" value="1"/>
</dbReference>
<dbReference type="InterPro" id="IPR051531">
    <property type="entry name" value="N-acetyltransferase"/>
</dbReference>
<keyword evidence="3" id="KW-1185">Reference proteome</keyword>
<dbReference type="SUPFAM" id="SSF55729">
    <property type="entry name" value="Acyl-CoA N-acyltransferases (Nat)"/>
    <property type="match status" value="1"/>
</dbReference>
<organism evidence="2 3">
    <name type="scientific">Massilia agri</name>
    <dbReference type="NCBI Taxonomy" id="1886785"/>
    <lineage>
        <taxon>Bacteria</taxon>
        <taxon>Pseudomonadati</taxon>
        <taxon>Pseudomonadota</taxon>
        <taxon>Betaproteobacteria</taxon>
        <taxon>Burkholderiales</taxon>
        <taxon>Oxalobacteraceae</taxon>
        <taxon>Telluria group</taxon>
        <taxon>Massilia</taxon>
    </lineage>
</organism>
<sequence length="180" mass="20579">MPISLPERLQTRRLILREPREADASSLFEAYTQDHEVARYLVWRPHQTVHETEKFVSYCMEAWRSGRTRPFVITPRDDEHVPIGMLEARIASHTVDIGYVLQRAYWGAAYMPEALIAVSDAALAHPDCFRVQATCDTENKASASVLKKSGFVMEGRLERHTVLPNLAPEPRPSLMFARCR</sequence>